<comment type="catalytic activity">
    <reaction evidence="7 8">
        <text>dTMP + ATP = dTDP + ADP</text>
        <dbReference type="Rhea" id="RHEA:13517"/>
        <dbReference type="ChEBI" id="CHEBI:30616"/>
        <dbReference type="ChEBI" id="CHEBI:58369"/>
        <dbReference type="ChEBI" id="CHEBI:63528"/>
        <dbReference type="ChEBI" id="CHEBI:456216"/>
        <dbReference type="EC" id="2.7.4.9"/>
    </reaction>
</comment>
<dbReference type="EC" id="2.7.4.9" evidence="8"/>
<evidence type="ECO:0000256" key="8">
    <source>
        <dbReference type="HAMAP-Rule" id="MF_00165"/>
    </source>
</evidence>
<dbReference type="GO" id="GO:0005524">
    <property type="term" value="F:ATP binding"/>
    <property type="evidence" value="ECO:0007669"/>
    <property type="project" value="UniProtKB-UniRule"/>
</dbReference>
<dbReference type="NCBIfam" id="TIGR00041">
    <property type="entry name" value="DTMP_kinase"/>
    <property type="match status" value="1"/>
</dbReference>
<keyword evidence="4 8" id="KW-0547">Nucleotide-binding</keyword>
<dbReference type="CDD" id="cd01672">
    <property type="entry name" value="TMPK"/>
    <property type="match status" value="1"/>
</dbReference>
<evidence type="ECO:0000256" key="2">
    <source>
        <dbReference type="ARBA" id="ARBA00022679"/>
    </source>
</evidence>
<dbReference type="Gene3D" id="3.40.50.300">
    <property type="entry name" value="P-loop containing nucleotide triphosphate hydrolases"/>
    <property type="match status" value="1"/>
</dbReference>
<comment type="caution">
    <text evidence="10">The sequence shown here is derived from an EMBL/GenBank/DDBJ whole genome shotgun (WGS) entry which is preliminary data.</text>
</comment>
<dbReference type="InterPro" id="IPR039430">
    <property type="entry name" value="Thymidylate_kin-like_dom"/>
</dbReference>
<keyword evidence="3 8" id="KW-0545">Nucleotide biosynthesis</keyword>
<evidence type="ECO:0000256" key="1">
    <source>
        <dbReference type="ARBA" id="ARBA00009776"/>
    </source>
</evidence>
<dbReference type="Pfam" id="PF02223">
    <property type="entry name" value="Thymidylate_kin"/>
    <property type="match status" value="1"/>
</dbReference>
<dbReference type="PANTHER" id="PTHR10344:SF4">
    <property type="entry name" value="UMP-CMP KINASE 2, MITOCHONDRIAL"/>
    <property type="match status" value="1"/>
</dbReference>
<proteinExistence type="inferred from homology"/>
<accession>A0A7C1E4N4</accession>
<feature type="domain" description="Thymidylate kinase-like" evidence="9">
    <location>
        <begin position="45"/>
        <end position="223"/>
    </location>
</feature>
<keyword evidence="6 8" id="KW-0067">ATP-binding</keyword>
<evidence type="ECO:0000256" key="6">
    <source>
        <dbReference type="ARBA" id="ARBA00022840"/>
    </source>
</evidence>
<dbReference type="GO" id="GO:0006227">
    <property type="term" value="P:dUDP biosynthetic process"/>
    <property type="evidence" value="ECO:0007669"/>
    <property type="project" value="TreeGrafter"/>
</dbReference>
<gene>
    <name evidence="8 10" type="primary">tmk</name>
    <name evidence="10" type="ORF">ENO04_05855</name>
</gene>
<evidence type="ECO:0000259" key="9">
    <source>
        <dbReference type="Pfam" id="PF02223"/>
    </source>
</evidence>
<dbReference type="InterPro" id="IPR027417">
    <property type="entry name" value="P-loop_NTPase"/>
</dbReference>
<dbReference type="GO" id="GO:0004798">
    <property type="term" value="F:dTMP kinase activity"/>
    <property type="evidence" value="ECO:0007669"/>
    <property type="project" value="UniProtKB-UniRule"/>
</dbReference>
<protein>
    <recommendedName>
        <fullName evidence="8">Probable thymidylate kinase</fullName>
        <ecNumber evidence="8">2.7.4.9</ecNumber>
    </recommendedName>
    <alternativeName>
        <fullName evidence="8">dTMP kinase</fullName>
    </alternativeName>
</protein>
<dbReference type="EMBL" id="DSDY01000174">
    <property type="protein sequence ID" value="HDS11115.1"/>
    <property type="molecule type" value="Genomic_DNA"/>
</dbReference>
<evidence type="ECO:0000256" key="5">
    <source>
        <dbReference type="ARBA" id="ARBA00022777"/>
    </source>
</evidence>
<reference evidence="10" key="1">
    <citation type="journal article" date="2020" name="mSystems">
        <title>Genome- and Community-Level Interaction Insights into Carbon Utilization and Element Cycling Functions of Hydrothermarchaeota in Hydrothermal Sediment.</title>
        <authorList>
            <person name="Zhou Z."/>
            <person name="Liu Y."/>
            <person name="Xu W."/>
            <person name="Pan J."/>
            <person name="Luo Z.H."/>
            <person name="Li M."/>
        </authorList>
    </citation>
    <scope>NUCLEOTIDE SEQUENCE [LARGE SCALE GENOMIC DNA]</scope>
    <source>
        <strain evidence="10">SpSt-123</strain>
    </source>
</reference>
<dbReference type="GO" id="GO:0005737">
    <property type="term" value="C:cytoplasm"/>
    <property type="evidence" value="ECO:0007669"/>
    <property type="project" value="TreeGrafter"/>
</dbReference>
<dbReference type="GO" id="GO:0006233">
    <property type="term" value="P:dTDP biosynthetic process"/>
    <property type="evidence" value="ECO:0007669"/>
    <property type="project" value="InterPro"/>
</dbReference>
<evidence type="ECO:0000256" key="4">
    <source>
        <dbReference type="ARBA" id="ARBA00022741"/>
    </source>
</evidence>
<evidence type="ECO:0000313" key="10">
    <source>
        <dbReference type="EMBL" id="HDS11115.1"/>
    </source>
</evidence>
<dbReference type="AlphaFoldDB" id="A0A7C1E4N4"/>
<evidence type="ECO:0000256" key="7">
    <source>
        <dbReference type="ARBA" id="ARBA00048743"/>
    </source>
</evidence>
<dbReference type="HAMAP" id="MF_00165">
    <property type="entry name" value="Thymidylate_kinase"/>
    <property type="match status" value="1"/>
</dbReference>
<name>A0A7C1E4N4_9CREN</name>
<sequence length="233" mass="26679">MSMDKRVLPPGAFILKGYDYILQQRYIDYPNISFINKNKYNYIVIEGIDGAGKTTVAQLVVSELKRRNIDSELVYEPYTEEIRTLLNRSPDINPIVEAMLFAADRMYLHSEVLSKMLQDGKVVIGDRSFIASIVYQVVRGAPEEFVISINSFAIKPSLIILLDITPETAIERLERKKSKQLLHLEKPSYLLNVRQRYFDVLKSMGIPHHVINAERNINAVLEDVLSVILKNLV</sequence>
<dbReference type="PANTHER" id="PTHR10344">
    <property type="entry name" value="THYMIDYLATE KINASE"/>
    <property type="match status" value="1"/>
</dbReference>
<organism evidence="10">
    <name type="scientific">Fervidicoccus fontis</name>
    <dbReference type="NCBI Taxonomy" id="683846"/>
    <lineage>
        <taxon>Archaea</taxon>
        <taxon>Thermoproteota</taxon>
        <taxon>Thermoprotei</taxon>
        <taxon>Fervidicoccales</taxon>
        <taxon>Fervidicoccaceae</taxon>
        <taxon>Fervidicoccus</taxon>
    </lineage>
</organism>
<keyword evidence="5 8" id="KW-0418">Kinase</keyword>
<comment type="similarity">
    <text evidence="1 8">Belongs to the thymidylate kinase family.</text>
</comment>
<evidence type="ECO:0000256" key="3">
    <source>
        <dbReference type="ARBA" id="ARBA00022727"/>
    </source>
</evidence>
<keyword evidence="2 8" id="KW-0808">Transferase</keyword>
<feature type="binding site" evidence="8">
    <location>
        <begin position="47"/>
        <end position="54"/>
    </location>
    <ligand>
        <name>ATP</name>
        <dbReference type="ChEBI" id="CHEBI:30616"/>
    </ligand>
</feature>
<dbReference type="InterPro" id="IPR018094">
    <property type="entry name" value="Thymidylate_kinase"/>
</dbReference>
<dbReference type="GO" id="GO:0006235">
    <property type="term" value="P:dTTP biosynthetic process"/>
    <property type="evidence" value="ECO:0007669"/>
    <property type="project" value="UniProtKB-UniRule"/>
</dbReference>
<dbReference type="SUPFAM" id="SSF52540">
    <property type="entry name" value="P-loop containing nucleoside triphosphate hydrolases"/>
    <property type="match status" value="1"/>
</dbReference>